<dbReference type="OrthoDB" id="1715781at2759"/>
<dbReference type="InterPro" id="IPR051701">
    <property type="entry name" value="Mito_OM_Translocase_MSP1"/>
</dbReference>
<proteinExistence type="predicted"/>
<evidence type="ECO:0000256" key="1">
    <source>
        <dbReference type="ARBA" id="ARBA00022741"/>
    </source>
</evidence>
<name>A0A8X7PNH6_BRACI</name>
<dbReference type="PANTHER" id="PTHR45644">
    <property type="entry name" value="AAA ATPASE, PUTATIVE (AFU_ORTHOLOGUE AFUA_2G12920)-RELATED-RELATED"/>
    <property type="match status" value="1"/>
</dbReference>
<protein>
    <submittedName>
        <fullName evidence="3">Uncharacterized protein</fullName>
    </submittedName>
</protein>
<dbReference type="PANTHER" id="PTHR45644:SF47">
    <property type="entry name" value="GENOME ASSEMBLY, CHROMOSOME: A10"/>
    <property type="match status" value="1"/>
</dbReference>
<dbReference type="EMBL" id="JAAMPC010000016">
    <property type="protein sequence ID" value="KAG2254350.1"/>
    <property type="molecule type" value="Genomic_DNA"/>
</dbReference>
<dbReference type="GO" id="GO:0005741">
    <property type="term" value="C:mitochondrial outer membrane"/>
    <property type="evidence" value="ECO:0007669"/>
    <property type="project" value="TreeGrafter"/>
</dbReference>
<sequence length="137" mass="15817">MQHKSVHQGETFPAITLQGCGLCIRKNPLIIYLRDVEKLLESEIFYKLFQILLNKISGPVLILGSRVLVTEDDIQEVGEGVSALFLYSIEIRQPEDESQLLIWKNRLEDDMKMVQFQDNKNQSIPHEPQYHCIFAGM</sequence>
<comment type="caution">
    <text evidence="3">The sequence shown here is derived from an EMBL/GenBank/DDBJ whole genome shotgun (WGS) entry which is preliminary data.</text>
</comment>
<keyword evidence="2" id="KW-0067">ATP-binding</keyword>
<accession>A0A8X7PNH6</accession>
<evidence type="ECO:0000313" key="3">
    <source>
        <dbReference type="EMBL" id="KAG2254350.1"/>
    </source>
</evidence>
<reference evidence="3 4" key="1">
    <citation type="submission" date="2020-02" db="EMBL/GenBank/DDBJ databases">
        <authorList>
            <person name="Ma Q."/>
            <person name="Huang Y."/>
            <person name="Song X."/>
            <person name="Pei D."/>
        </authorList>
    </citation>
    <scope>NUCLEOTIDE SEQUENCE [LARGE SCALE GENOMIC DNA]</scope>
    <source>
        <strain evidence="3">Sxm20200214</strain>
        <tissue evidence="3">Leaf</tissue>
    </source>
</reference>
<organism evidence="3 4">
    <name type="scientific">Brassica carinata</name>
    <name type="common">Ethiopian mustard</name>
    <name type="synonym">Abyssinian cabbage</name>
    <dbReference type="NCBI Taxonomy" id="52824"/>
    <lineage>
        <taxon>Eukaryota</taxon>
        <taxon>Viridiplantae</taxon>
        <taxon>Streptophyta</taxon>
        <taxon>Embryophyta</taxon>
        <taxon>Tracheophyta</taxon>
        <taxon>Spermatophyta</taxon>
        <taxon>Magnoliopsida</taxon>
        <taxon>eudicotyledons</taxon>
        <taxon>Gunneridae</taxon>
        <taxon>Pentapetalae</taxon>
        <taxon>rosids</taxon>
        <taxon>malvids</taxon>
        <taxon>Brassicales</taxon>
        <taxon>Brassicaceae</taxon>
        <taxon>Brassiceae</taxon>
        <taxon>Brassica</taxon>
    </lineage>
</organism>
<dbReference type="GO" id="GO:0005524">
    <property type="term" value="F:ATP binding"/>
    <property type="evidence" value="ECO:0007669"/>
    <property type="project" value="UniProtKB-KW"/>
</dbReference>
<dbReference type="AlphaFoldDB" id="A0A8X7PNH6"/>
<gene>
    <name evidence="3" type="ORF">Bca52824_084486</name>
</gene>
<evidence type="ECO:0000313" key="4">
    <source>
        <dbReference type="Proteomes" id="UP000886595"/>
    </source>
</evidence>
<evidence type="ECO:0000256" key="2">
    <source>
        <dbReference type="ARBA" id="ARBA00022840"/>
    </source>
</evidence>
<dbReference type="Proteomes" id="UP000886595">
    <property type="component" value="Unassembled WGS sequence"/>
</dbReference>
<keyword evidence="4" id="KW-1185">Reference proteome</keyword>
<keyword evidence="1" id="KW-0547">Nucleotide-binding</keyword>